<comment type="caution">
    <text evidence="1">The sequence shown here is derived from an EMBL/GenBank/DDBJ whole genome shotgun (WGS) entry which is preliminary data.</text>
</comment>
<evidence type="ECO:0000313" key="2">
    <source>
        <dbReference type="Proteomes" id="UP001396898"/>
    </source>
</evidence>
<reference evidence="1 2" key="1">
    <citation type="submission" date="2023-01" db="EMBL/GenBank/DDBJ databases">
        <title>Analysis of 21 Apiospora genomes using comparative genomics revels a genus with tremendous synthesis potential of carbohydrate active enzymes and secondary metabolites.</title>
        <authorList>
            <person name="Sorensen T."/>
        </authorList>
    </citation>
    <scope>NUCLEOTIDE SEQUENCE [LARGE SCALE GENOMIC DNA]</scope>
    <source>
        <strain evidence="1 2">CBS 20057</strain>
    </source>
</reference>
<name>A0ABR1S7H1_9PEZI</name>
<protein>
    <submittedName>
        <fullName evidence="1">Uncharacterized protein</fullName>
    </submittedName>
</protein>
<organism evidence="1 2">
    <name type="scientific">Apiospora marii</name>
    <dbReference type="NCBI Taxonomy" id="335849"/>
    <lineage>
        <taxon>Eukaryota</taxon>
        <taxon>Fungi</taxon>
        <taxon>Dikarya</taxon>
        <taxon>Ascomycota</taxon>
        <taxon>Pezizomycotina</taxon>
        <taxon>Sordariomycetes</taxon>
        <taxon>Xylariomycetidae</taxon>
        <taxon>Amphisphaeriales</taxon>
        <taxon>Apiosporaceae</taxon>
        <taxon>Apiospora</taxon>
    </lineage>
</organism>
<dbReference type="Proteomes" id="UP001396898">
    <property type="component" value="Unassembled WGS sequence"/>
</dbReference>
<evidence type="ECO:0000313" key="1">
    <source>
        <dbReference type="EMBL" id="KAK8027799.1"/>
    </source>
</evidence>
<sequence length="108" mass="11216">MWKKLGEMGEMGEAGEMGDIYGPGHGRLAALDQPIVFGEGKVTSWVKEMADVFAGEIAQGGRSGLQAEMSKNGAGSMSSTISQKPSRTLADALLLPEAAAFGAIITSR</sequence>
<keyword evidence="2" id="KW-1185">Reference proteome</keyword>
<gene>
    <name evidence="1" type="ORF">PG991_004855</name>
</gene>
<dbReference type="EMBL" id="JAQQWI010000007">
    <property type="protein sequence ID" value="KAK8027799.1"/>
    <property type="molecule type" value="Genomic_DNA"/>
</dbReference>
<accession>A0ABR1S7H1</accession>
<proteinExistence type="predicted"/>